<dbReference type="InterPro" id="IPR002711">
    <property type="entry name" value="HNH"/>
</dbReference>
<keyword evidence="3" id="KW-0540">Nuclease</keyword>
<evidence type="ECO:0000259" key="1">
    <source>
        <dbReference type="Pfam" id="PF01844"/>
    </source>
</evidence>
<dbReference type="EMBL" id="FOTR01000016">
    <property type="protein sequence ID" value="SFM38194.1"/>
    <property type="molecule type" value="Genomic_DNA"/>
</dbReference>
<dbReference type="InterPro" id="IPR058807">
    <property type="entry name" value="ScoMcrA_N"/>
</dbReference>
<keyword evidence="3" id="KW-0378">Hydrolase</keyword>
<proteinExistence type="predicted"/>
<evidence type="ECO:0000259" key="2">
    <source>
        <dbReference type="Pfam" id="PF26345"/>
    </source>
</evidence>
<name>A0A1I4QDU8_9BACI</name>
<dbReference type="Pfam" id="PF26345">
    <property type="entry name" value="ScoMcrA_N"/>
    <property type="match status" value="1"/>
</dbReference>
<dbReference type="GO" id="GO:0008270">
    <property type="term" value="F:zinc ion binding"/>
    <property type="evidence" value="ECO:0007669"/>
    <property type="project" value="InterPro"/>
</dbReference>
<protein>
    <submittedName>
        <fullName evidence="3">HNH endonuclease</fullName>
    </submittedName>
</protein>
<dbReference type="GO" id="GO:0003676">
    <property type="term" value="F:nucleic acid binding"/>
    <property type="evidence" value="ECO:0007669"/>
    <property type="project" value="InterPro"/>
</dbReference>
<evidence type="ECO:0000313" key="3">
    <source>
        <dbReference type="EMBL" id="SFM38194.1"/>
    </source>
</evidence>
<dbReference type="AlphaFoldDB" id="A0A1I4QDU8"/>
<dbReference type="GO" id="GO:0004519">
    <property type="term" value="F:endonuclease activity"/>
    <property type="evidence" value="ECO:0007669"/>
    <property type="project" value="UniProtKB-KW"/>
</dbReference>
<feature type="domain" description="HNH" evidence="1">
    <location>
        <begin position="243"/>
        <end position="297"/>
    </location>
</feature>
<evidence type="ECO:0000313" key="4">
    <source>
        <dbReference type="Proteomes" id="UP000198565"/>
    </source>
</evidence>
<accession>A0A1I4QDU8</accession>
<dbReference type="RefSeq" id="WP_091485824.1">
    <property type="nucleotide sequence ID" value="NZ_FOTR01000016.1"/>
</dbReference>
<gene>
    <name evidence="3" type="ORF">SAMN04487943_1169</name>
</gene>
<feature type="domain" description="ScoMcrA-like N-terminal head" evidence="2">
    <location>
        <begin position="6"/>
        <end position="83"/>
    </location>
</feature>
<sequence>MTIPRNIEKEHILQAFDSIDEHGTPKEREATKFHVQYNNKLYSPKYVVSIANNYVNGEQLHPSKFNGGEEVNSYLNNLGFDIQNKIPKLEPKTRSREYNSYGDAVRDKIIYEYLFNAKTHRWLDENIIGMDSNYSRGYQSMGILHYIGLIDKHKGLFQDNDIKEAIEQLKHKGISEFAIVIESLERIINSKNIDEDKYVDIDEEKAFAEGKEAYRLHRYKERDPNLVKEAKKLFQKKYGELFCEACDINFEKVYGERGNNFIEAHHTKPVSEMLEGEKTKVEDIAMLCSNCHRMIHRNPMIAVYELKSIIFKRS</sequence>
<dbReference type="Pfam" id="PF01844">
    <property type="entry name" value="HNH"/>
    <property type="match status" value="1"/>
</dbReference>
<dbReference type="Proteomes" id="UP000198565">
    <property type="component" value="Unassembled WGS sequence"/>
</dbReference>
<reference evidence="4" key="1">
    <citation type="submission" date="2016-10" db="EMBL/GenBank/DDBJ databases">
        <authorList>
            <person name="Varghese N."/>
            <person name="Submissions S."/>
        </authorList>
    </citation>
    <scope>NUCLEOTIDE SEQUENCE [LARGE SCALE GENOMIC DNA]</scope>
    <source>
        <strain evidence="4">CGMCC 1.4250</strain>
    </source>
</reference>
<keyword evidence="3" id="KW-0255">Endonuclease</keyword>
<organism evidence="3 4">
    <name type="scientific">Gracilibacillus orientalis</name>
    <dbReference type="NCBI Taxonomy" id="334253"/>
    <lineage>
        <taxon>Bacteria</taxon>
        <taxon>Bacillati</taxon>
        <taxon>Bacillota</taxon>
        <taxon>Bacilli</taxon>
        <taxon>Bacillales</taxon>
        <taxon>Bacillaceae</taxon>
        <taxon>Gracilibacillus</taxon>
    </lineage>
</organism>
<dbReference type="OrthoDB" id="9779761at2"/>
<dbReference type="InterPro" id="IPR003615">
    <property type="entry name" value="HNH_nuc"/>
</dbReference>
<keyword evidence="4" id="KW-1185">Reference proteome</keyword>
<dbReference type="CDD" id="cd00085">
    <property type="entry name" value="HNHc"/>
    <property type="match status" value="1"/>
</dbReference>